<evidence type="ECO:0000256" key="2">
    <source>
        <dbReference type="ARBA" id="ARBA00022723"/>
    </source>
</evidence>
<dbReference type="AlphaFoldDB" id="M2QD43"/>
<evidence type="ECO:0000256" key="6">
    <source>
        <dbReference type="ARBA" id="ARBA00023242"/>
    </source>
</evidence>
<feature type="region of interest" description="Disordered" evidence="7">
    <location>
        <begin position="1"/>
        <end position="35"/>
    </location>
</feature>
<dbReference type="GO" id="GO:0000981">
    <property type="term" value="F:DNA-binding transcription factor activity, RNA polymerase II-specific"/>
    <property type="evidence" value="ECO:0007669"/>
    <property type="project" value="InterPro"/>
</dbReference>
<dbReference type="SUPFAM" id="SSF57701">
    <property type="entry name" value="Zn2/Cys6 DNA-binding domain"/>
    <property type="match status" value="1"/>
</dbReference>
<dbReference type="Pfam" id="PF00172">
    <property type="entry name" value="Zn_clus"/>
    <property type="match status" value="1"/>
</dbReference>
<evidence type="ECO:0000313" key="10">
    <source>
        <dbReference type="Proteomes" id="UP000016930"/>
    </source>
</evidence>
<feature type="compositionally biased region" description="Low complexity" evidence="7">
    <location>
        <begin position="163"/>
        <end position="185"/>
    </location>
</feature>
<protein>
    <recommendedName>
        <fullName evidence="8">Zn(2)-C6 fungal-type domain-containing protein</fullName>
    </recommendedName>
</protein>
<dbReference type="GO" id="GO:0008270">
    <property type="term" value="F:zinc ion binding"/>
    <property type="evidence" value="ECO:0007669"/>
    <property type="project" value="InterPro"/>
</dbReference>
<feature type="region of interest" description="Disordered" evidence="7">
    <location>
        <begin position="163"/>
        <end position="196"/>
    </location>
</feature>
<feature type="compositionally biased region" description="Low complexity" evidence="7">
    <location>
        <begin position="337"/>
        <end position="350"/>
    </location>
</feature>
<dbReference type="STRING" id="914234.M2QD43"/>
<dbReference type="PROSITE" id="PS00463">
    <property type="entry name" value="ZN2_CY6_FUNGAL_1"/>
    <property type="match status" value="1"/>
</dbReference>
<dbReference type="Proteomes" id="UP000016930">
    <property type="component" value="Unassembled WGS sequence"/>
</dbReference>
<keyword evidence="2" id="KW-0479">Metal-binding</keyword>
<dbReference type="GO" id="GO:0000976">
    <property type="term" value="F:transcription cis-regulatory region binding"/>
    <property type="evidence" value="ECO:0007669"/>
    <property type="project" value="TreeGrafter"/>
</dbReference>
<name>M2QD43_CERS8</name>
<evidence type="ECO:0000259" key="8">
    <source>
        <dbReference type="PROSITE" id="PS50048"/>
    </source>
</evidence>
<dbReference type="PROSITE" id="PS50048">
    <property type="entry name" value="ZN2_CY6_FUNGAL_2"/>
    <property type="match status" value="1"/>
</dbReference>
<dbReference type="EMBL" id="KB445801">
    <property type="protein sequence ID" value="EMD34948.1"/>
    <property type="molecule type" value="Genomic_DNA"/>
</dbReference>
<dbReference type="HOGENOM" id="CLU_004538_2_0_1"/>
<dbReference type="PANTHER" id="PTHR31845">
    <property type="entry name" value="FINGER DOMAIN PROTEIN, PUTATIVE-RELATED"/>
    <property type="match status" value="1"/>
</dbReference>
<keyword evidence="10" id="KW-1185">Reference proteome</keyword>
<keyword evidence="4" id="KW-0238">DNA-binding</keyword>
<dbReference type="InterPro" id="IPR007219">
    <property type="entry name" value="XnlR_reg_dom"/>
</dbReference>
<evidence type="ECO:0000256" key="5">
    <source>
        <dbReference type="ARBA" id="ARBA00023163"/>
    </source>
</evidence>
<dbReference type="InterPro" id="IPR051089">
    <property type="entry name" value="prtT"/>
</dbReference>
<organism evidence="9 10">
    <name type="scientific">Ceriporiopsis subvermispora (strain B)</name>
    <name type="common">White-rot fungus</name>
    <name type="synonym">Gelatoporia subvermispora</name>
    <dbReference type="NCBI Taxonomy" id="914234"/>
    <lineage>
        <taxon>Eukaryota</taxon>
        <taxon>Fungi</taxon>
        <taxon>Dikarya</taxon>
        <taxon>Basidiomycota</taxon>
        <taxon>Agaricomycotina</taxon>
        <taxon>Agaricomycetes</taxon>
        <taxon>Polyporales</taxon>
        <taxon>Gelatoporiaceae</taxon>
        <taxon>Gelatoporia</taxon>
    </lineage>
</organism>
<sequence>MHSVMSAPLPTERFYPSDGLSSASQSPSSSSSIPYSPYNGWQDFTQLGDYVPGAQYQYSLGGDSPGSSISSASDSHAQLWNTSFTSQEQQALRLAQAVQAPVLQHPTQSVPSMPGASMMPSIQSTSNYLPPSFDSPMPTRGGSHSIRQDPLRASMQFDQFLTSRPPTRSSVTSSSHSGSQLGQSSKGVIRSQPARPTGACARCRRLKMKCTFATPDASSCSRCTPGGYECVFPGRKPRSPGMRTVLRHQIREKDAEIDELLDRVNPPSAVATPLTIVPSRLVLTPSERIAHRDVLTWLERSAAQNHRAGGESRVKFDISSLDDTADSDSESDEDSFLDIASARGSSPSGSSRDRTQALPEDSTPAGLLATSSMMCKRSRLVVALPEGMHLAGEGGEGSTFFLPGPASNLNLRRLIVERHSAPEILLSGLVTIEDVHSLFQIYFQRINSFVVLLDENIHTPAAVLSRCPLLFTVVCAVASRFYDEKPEMYQMAIHFAKAAAANAVMDGWKTIETCQAFILLSVFGPPVKRMEEDRSWWYTGIAFRLASELNLGRTSSMSASDEREEREMLNKSRAWLICFLLDRCFSIQMGKPWMIPEDDSIRSASRWCSSSKYQSRHDVWLASMAELMSITSRFTAAVNPSFGNKSADPEHEDISTIQKVYTTELSDFSARFAERHAKDFHSNDSTTRMQMVLMQCIFHYCRLVVVSYGFQKELIKGSVKSDDESFTVCLQAASCVITATINGFAQSGFIRYCPEIVFAQCAYAATLLLRCLEPAASSALDAQQEKRIVVLVERLSTTWTSGELASDKKHCAKPYVRLLQRQLEPHTTRLLEAKKASSIVSVESPVQDMSYQNSPTSIPSGISIDSADHLQGWESTGYDFTRPGPAQSVPAYTTSWDEVYATSGKVQSHQRVEPHMGGSETDYMRAVLNFPDNAWYM</sequence>
<dbReference type="InterPro" id="IPR001138">
    <property type="entry name" value="Zn2Cys6_DnaBD"/>
</dbReference>
<dbReference type="CDD" id="cd00067">
    <property type="entry name" value="GAL4"/>
    <property type="match status" value="1"/>
</dbReference>
<evidence type="ECO:0000256" key="1">
    <source>
        <dbReference type="ARBA" id="ARBA00004123"/>
    </source>
</evidence>
<dbReference type="SMART" id="SM00906">
    <property type="entry name" value="Fungal_trans"/>
    <property type="match status" value="1"/>
</dbReference>
<feature type="region of interest" description="Disordered" evidence="7">
    <location>
        <begin position="322"/>
        <end position="366"/>
    </location>
</feature>
<evidence type="ECO:0000256" key="4">
    <source>
        <dbReference type="ARBA" id="ARBA00023125"/>
    </source>
</evidence>
<dbReference type="CDD" id="cd12148">
    <property type="entry name" value="fungal_TF_MHR"/>
    <property type="match status" value="1"/>
</dbReference>
<feature type="compositionally biased region" description="Polar residues" evidence="7">
    <location>
        <begin position="120"/>
        <end position="129"/>
    </location>
</feature>
<dbReference type="Gene3D" id="4.10.240.10">
    <property type="entry name" value="Zn(2)-C6 fungal-type DNA-binding domain"/>
    <property type="match status" value="1"/>
</dbReference>
<dbReference type="SMART" id="SM00066">
    <property type="entry name" value="GAL4"/>
    <property type="match status" value="1"/>
</dbReference>
<feature type="region of interest" description="Disordered" evidence="7">
    <location>
        <begin position="105"/>
        <end position="147"/>
    </location>
</feature>
<keyword evidence="3" id="KW-0805">Transcription regulation</keyword>
<feature type="compositionally biased region" description="Low complexity" evidence="7">
    <location>
        <begin position="16"/>
        <end position="35"/>
    </location>
</feature>
<keyword evidence="5" id="KW-0804">Transcription</keyword>
<feature type="compositionally biased region" description="Acidic residues" evidence="7">
    <location>
        <begin position="323"/>
        <end position="336"/>
    </location>
</feature>
<accession>M2QD43</accession>
<dbReference type="InterPro" id="IPR036864">
    <property type="entry name" value="Zn2-C6_fun-type_DNA-bd_sf"/>
</dbReference>
<dbReference type="OrthoDB" id="39175at2759"/>
<dbReference type="GO" id="GO:0005634">
    <property type="term" value="C:nucleus"/>
    <property type="evidence" value="ECO:0007669"/>
    <property type="project" value="UniProtKB-SubCell"/>
</dbReference>
<evidence type="ECO:0000256" key="7">
    <source>
        <dbReference type="SAM" id="MobiDB-lite"/>
    </source>
</evidence>
<feature type="domain" description="Zn(2)-C6 fungal-type" evidence="8">
    <location>
        <begin position="199"/>
        <end position="232"/>
    </location>
</feature>
<gene>
    <name evidence="9" type="ORF">CERSUDRAFT_116473</name>
</gene>
<evidence type="ECO:0000313" key="9">
    <source>
        <dbReference type="EMBL" id="EMD34948.1"/>
    </source>
</evidence>
<proteinExistence type="predicted"/>
<evidence type="ECO:0000256" key="3">
    <source>
        <dbReference type="ARBA" id="ARBA00023015"/>
    </source>
</evidence>
<reference evidence="9 10" key="1">
    <citation type="journal article" date="2012" name="Proc. Natl. Acad. Sci. U.S.A.">
        <title>Comparative genomics of Ceriporiopsis subvermispora and Phanerochaete chrysosporium provide insight into selective ligninolysis.</title>
        <authorList>
            <person name="Fernandez-Fueyo E."/>
            <person name="Ruiz-Duenas F.J."/>
            <person name="Ferreira P."/>
            <person name="Floudas D."/>
            <person name="Hibbett D.S."/>
            <person name="Canessa P."/>
            <person name="Larrondo L.F."/>
            <person name="James T.Y."/>
            <person name="Seelenfreund D."/>
            <person name="Lobos S."/>
            <person name="Polanco R."/>
            <person name="Tello M."/>
            <person name="Honda Y."/>
            <person name="Watanabe T."/>
            <person name="Watanabe T."/>
            <person name="Ryu J.S."/>
            <person name="Kubicek C.P."/>
            <person name="Schmoll M."/>
            <person name="Gaskell J."/>
            <person name="Hammel K.E."/>
            <person name="St John F.J."/>
            <person name="Vanden Wymelenberg A."/>
            <person name="Sabat G."/>
            <person name="Splinter BonDurant S."/>
            <person name="Syed K."/>
            <person name="Yadav J.S."/>
            <person name="Doddapaneni H."/>
            <person name="Subramanian V."/>
            <person name="Lavin J.L."/>
            <person name="Oguiza J.A."/>
            <person name="Perez G."/>
            <person name="Pisabarro A.G."/>
            <person name="Ramirez L."/>
            <person name="Santoyo F."/>
            <person name="Master E."/>
            <person name="Coutinho P.M."/>
            <person name="Henrissat B."/>
            <person name="Lombard V."/>
            <person name="Magnuson J.K."/>
            <person name="Kuees U."/>
            <person name="Hori C."/>
            <person name="Igarashi K."/>
            <person name="Samejima M."/>
            <person name="Held B.W."/>
            <person name="Barry K.W."/>
            <person name="LaButti K.M."/>
            <person name="Lapidus A."/>
            <person name="Lindquist E.A."/>
            <person name="Lucas S.M."/>
            <person name="Riley R."/>
            <person name="Salamov A.A."/>
            <person name="Hoffmeister D."/>
            <person name="Schwenk D."/>
            <person name="Hadar Y."/>
            <person name="Yarden O."/>
            <person name="de Vries R.P."/>
            <person name="Wiebenga A."/>
            <person name="Stenlid J."/>
            <person name="Eastwood D."/>
            <person name="Grigoriev I.V."/>
            <person name="Berka R.M."/>
            <person name="Blanchette R.A."/>
            <person name="Kersten P."/>
            <person name="Martinez A.T."/>
            <person name="Vicuna R."/>
            <person name="Cullen D."/>
        </authorList>
    </citation>
    <scope>NUCLEOTIDE SEQUENCE [LARGE SCALE GENOMIC DNA]</scope>
    <source>
        <strain evidence="9 10">B</strain>
    </source>
</reference>
<dbReference type="PANTHER" id="PTHR31845:SF19">
    <property type="entry name" value="TRANSCRIPTION FACTOR DOMAIN-CONTAINING PROTEIN"/>
    <property type="match status" value="1"/>
</dbReference>
<keyword evidence="6" id="KW-0539">Nucleus</keyword>
<dbReference type="Pfam" id="PF04082">
    <property type="entry name" value="Fungal_trans"/>
    <property type="match status" value="1"/>
</dbReference>
<comment type="subcellular location">
    <subcellularLocation>
        <location evidence="1">Nucleus</location>
    </subcellularLocation>
</comment>
<dbReference type="GO" id="GO:0006351">
    <property type="term" value="P:DNA-templated transcription"/>
    <property type="evidence" value="ECO:0007669"/>
    <property type="project" value="InterPro"/>
</dbReference>